<comment type="cofactor">
    <cofactor evidence="1">
        <name>a divalent metal cation</name>
        <dbReference type="ChEBI" id="CHEBI:60240"/>
    </cofactor>
</comment>
<dbReference type="InterPro" id="IPR027806">
    <property type="entry name" value="HARBI1_dom"/>
</dbReference>
<reference evidence="9 10" key="1">
    <citation type="journal article" date="2021" name="Comput. Struct. Biotechnol. J.">
        <title>De novo genome assembly of the potent medicinal plant Rehmannia glutinosa using nanopore technology.</title>
        <authorList>
            <person name="Ma L."/>
            <person name="Dong C."/>
            <person name="Song C."/>
            <person name="Wang X."/>
            <person name="Zheng X."/>
            <person name="Niu Y."/>
            <person name="Chen S."/>
            <person name="Feng W."/>
        </authorList>
    </citation>
    <scope>NUCLEOTIDE SEQUENCE [LARGE SCALE GENOMIC DNA]</scope>
    <source>
        <strain evidence="9">DH-2019</strain>
    </source>
</reference>
<evidence type="ECO:0000256" key="5">
    <source>
        <dbReference type="ARBA" id="ARBA00022723"/>
    </source>
</evidence>
<dbReference type="EMBL" id="JABTTQ020000003">
    <property type="protein sequence ID" value="KAK6160636.1"/>
    <property type="molecule type" value="Genomic_DNA"/>
</dbReference>
<accession>A0ABR0XNN8</accession>
<name>A0ABR0XNN8_REHGL</name>
<evidence type="ECO:0000256" key="4">
    <source>
        <dbReference type="ARBA" id="ARBA00022722"/>
    </source>
</evidence>
<comment type="subcellular location">
    <subcellularLocation>
        <location evidence="2">Nucleus</location>
    </subcellularLocation>
</comment>
<keyword evidence="7" id="KW-0539">Nucleus</keyword>
<evidence type="ECO:0000256" key="2">
    <source>
        <dbReference type="ARBA" id="ARBA00004123"/>
    </source>
</evidence>
<evidence type="ECO:0000256" key="1">
    <source>
        <dbReference type="ARBA" id="ARBA00001968"/>
    </source>
</evidence>
<evidence type="ECO:0000313" key="9">
    <source>
        <dbReference type="EMBL" id="KAK6160636.1"/>
    </source>
</evidence>
<gene>
    <name evidence="9" type="ORF">DH2020_004017</name>
</gene>
<evidence type="ECO:0000256" key="3">
    <source>
        <dbReference type="ARBA" id="ARBA00006958"/>
    </source>
</evidence>
<keyword evidence="10" id="KW-1185">Reference proteome</keyword>
<protein>
    <recommendedName>
        <fullName evidence="8">DDE Tnp4 domain-containing protein</fullName>
    </recommendedName>
</protein>
<evidence type="ECO:0000313" key="10">
    <source>
        <dbReference type="Proteomes" id="UP001318860"/>
    </source>
</evidence>
<sequence length="312" mass="35292">MHERHQNSAERFQRSPETISRHVHIVVEALCRMAPDYIRPPYFNKVPDFVQNNAQLFPYFKANRVGAIDGTIIPAWVPSRKHGTYRSRKGTLAQNVMAACDFNLNFTFVLAGWKGSANDSRKLPHIVSANQTLVTTPGKYYVVDSGYANFPGFLSPYHGERYHLPEWVGSNSNPSTMKELFNRRHATVRNIIERCFGSLKKRFAIIKGLMPNYKLLMKADIVIACCVIHNFVRKHCMADDIFQSVADPDYIPPPEEEGTSTQPIRRQMNNTNDGIWEQSCLRDSIAASLWGVGTVHVRSIHASVLAFSGQVV</sequence>
<dbReference type="Proteomes" id="UP001318860">
    <property type="component" value="Unassembled WGS sequence"/>
</dbReference>
<keyword evidence="6" id="KW-0378">Hydrolase</keyword>
<evidence type="ECO:0000256" key="6">
    <source>
        <dbReference type="ARBA" id="ARBA00022801"/>
    </source>
</evidence>
<keyword evidence="5" id="KW-0479">Metal-binding</keyword>
<dbReference type="PANTHER" id="PTHR22930">
    <property type="match status" value="1"/>
</dbReference>
<organism evidence="9 10">
    <name type="scientific">Rehmannia glutinosa</name>
    <name type="common">Chinese foxglove</name>
    <dbReference type="NCBI Taxonomy" id="99300"/>
    <lineage>
        <taxon>Eukaryota</taxon>
        <taxon>Viridiplantae</taxon>
        <taxon>Streptophyta</taxon>
        <taxon>Embryophyta</taxon>
        <taxon>Tracheophyta</taxon>
        <taxon>Spermatophyta</taxon>
        <taxon>Magnoliopsida</taxon>
        <taxon>eudicotyledons</taxon>
        <taxon>Gunneridae</taxon>
        <taxon>Pentapetalae</taxon>
        <taxon>asterids</taxon>
        <taxon>lamiids</taxon>
        <taxon>Lamiales</taxon>
        <taxon>Orobanchaceae</taxon>
        <taxon>Rehmannieae</taxon>
        <taxon>Rehmannia</taxon>
    </lineage>
</organism>
<evidence type="ECO:0000256" key="7">
    <source>
        <dbReference type="ARBA" id="ARBA00023242"/>
    </source>
</evidence>
<dbReference type="PANTHER" id="PTHR22930:SF259">
    <property type="entry name" value="OS08G0106900 PROTEIN"/>
    <property type="match status" value="1"/>
</dbReference>
<comment type="similarity">
    <text evidence="3">Belongs to the HARBI1 family.</text>
</comment>
<evidence type="ECO:0000259" key="8">
    <source>
        <dbReference type="Pfam" id="PF13359"/>
    </source>
</evidence>
<comment type="caution">
    <text evidence="9">The sequence shown here is derived from an EMBL/GenBank/DDBJ whole genome shotgun (WGS) entry which is preliminary data.</text>
</comment>
<dbReference type="Pfam" id="PF13359">
    <property type="entry name" value="DDE_Tnp_4"/>
    <property type="match status" value="1"/>
</dbReference>
<keyword evidence="4" id="KW-0540">Nuclease</keyword>
<proteinExistence type="inferred from homology"/>
<dbReference type="InterPro" id="IPR045249">
    <property type="entry name" value="HARBI1-like"/>
</dbReference>
<feature type="domain" description="DDE Tnp4" evidence="8">
    <location>
        <begin position="68"/>
        <end position="230"/>
    </location>
</feature>